<evidence type="ECO:0008006" key="3">
    <source>
        <dbReference type="Google" id="ProtNLM"/>
    </source>
</evidence>
<accession>A0A9W6D4E6</accession>
<evidence type="ECO:0000313" key="2">
    <source>
        <dbReference type="Proteomes" id="UP001144372"/>
    </source>
</evidence>
<dbReference type="Gene3D" id="3.30.1360.120">
    <property type="entry name" value="Probable tRNA modification gtpase trme, domain 1"/>
    <property type="match status" value="1"/>
</dbReference>
<name>A0A9W6D4E6_9BACT</name>
<protein>
    <recommendedName>
        <fullName evidence="3">Sarcosine oxidase subunit gamma</fullName>
    </recommendedName>
</protein>
<dbReference type="SUPFAM" id="SSF103025">
    <property type="entry name" value="Folate-binding domain"/>
    <property type="match status" value="1"/>
</dbReference>
<dbReference type="RefSeq" id="WP_281794096.1">
    <property type="nucleotide sequence ID" value="NZ_BSDR01000001.1"/>
</dbReference>
<dbReference type="Proteomes" id="UP001144372">
    <property type="component" value="Unassembled WGS sequence"/>
</dbReference>
<keyword evidence="2" id="KW-1185">Reference proteome</keyword>
<comment type="caution">
    <text evidence="1">The sequence shown here is derived from an EMBL/GenBank/DDBJ whole genome shotgun (WGS) entry which is preliminary data.</text>
</comment>
<organism evidence="1 2">
    <name type="scientific">Desulforhabdus amnigena</name>
    <dbReference type="NCBI Taxonomy" id="40218"/>
    <lineage>
        <taxon>Bacteria</taxon>
        <taxon>Pseudomonadati</taxon>
        <taxon>Thermodesulfobacteriota</taxon>
        <taxon>Syntrophobacteria</taxon>
        <taxon>Syntrophobacterales</taxon>
        <taxon>Syntrophobacteraceae</taxon>
        <taxon>Desulforhabdus</taxon>
    </lineage>
</organism>
<dbReference type="EMBL" id="BSDR01000001">
    <property type="protein sequence ID" value="GLI34689.1"/>
    <property type="molecule type" value="Genomic_DNA"/>
</dbReference>
<evidence type="ECO:0000313" key="1">
    <source>
        <dbReference type="EMBL" id="GLI34689.1"/>
    </source>
</evidence>
<proteinExistence type="predicted"/>
<gene>
    <name evidence="1" type="ORF">DAMNIGENAA_21220</name>
</gene>
<dbReference type="AlphaFoldDB" id="A0A9W6D4E6"/>
<sequence length="209" mass="22822">MKTIRRISPVVFPARPLETEIRGAWQVVLQYEKEHEEAPFVTDLSHRLKWILQDAQIGAFTPFGIRIPEVPGESVLQGGFVVSRTGRTGASIYQLWGEAAASPQEAAFTEVTEGYMMTAVVGRGVFGIAEKLTSMDLGDPQKEAPFLVQGPFSHVPSQVVVLKRNGLDGAFLVACSRGYAKDMVHAIMDTGEEFGLRPAGTKRFESALA</sequence>
<dbReference type="InterPro" id="IPR027266">
    <property type="entry name" value="TrmE/GcvT-like"/>
</dbReference>
<reference evidence="1" key="1">
    <citation type="submission" date="2022-12" db="EMBL/GenBank/DDBJ databases">
        <title>Reference genome sequencing for broad-spectrum identification of bacterial and archaeal isolates by mass spectrometry.</title>
        <authorList>
            <person name="Sekiguchi Y."/>
            <person name="Tourlousse D.M."/>
        </authorList>
    </citation>
    <scope>NUCLEOTIDE SEQUENCE</scope>
    <source>
        <strain evidence="1">ASRB1</strain>
    </source>
</reference>